<dbReference type="RefSeq" id="WP_013418918.1">
    <property type="nucleotide sequence ID" value="NC_014664.1"/>
</dbReference>
<evidence type="ECO:0000313" key="1">
    <source>
        <dbReference type="EMBL" id="ADP70515.1"/>
    </source>
</evidence>
<dbReference type="Proteomes" id="UP000001399">
    <property type="component" value="Chromosome"/>
</dbReference>
<name>E3I565_RHOVT</name>
<keyword evidence="2" id="KW-1185">Reference proteome</keyword>
<evidence type="ECO:0000313" key="2">
    <source>
        <dbReference type="Proteomes" id="UP000001399"/>
    </source>
</evidence>
<dbReference type="KEGG" id="rva:Rvan_1251"/>
<dbReference type="HOGENOM" id="CLU_1711874_0_0_5"/>
<dbReference type="EMBL" id="CP002292">
    <property type="protein sequence ID" value="ADP70515.1"/>
    <property type="molecule type" value="Genomic_DNA"/>
</dbReference>
<gene>
    <name evidence="1" type="ordered locus">Rvan_1251</name>
</gene>
<protein>
    <submittedName>
        <fullName evidence="1">Uncharacterized protein</fullName>
    </submittedName>
</protein>
<reference evidence="2" key="1">
    <citation type="journal article" date="2011" name="J. Bacteriol.">
        <title>Genome sequences of eight morphologically diverse alphaproteobacteria.</title>
        <authorList>
            <consortium name="US DOE Joint Genome Institute"/>
            <person name="Brown P.J."/>
            <person name="Kysela D.T."/>
            <person name="Buechlein A."/>
            <person name="Hemmerich C."/>
            <person name="Brun Y.V."/>
        </authorList>
    </citation>
    <scope>NUCLEOTIDE SEQUENCE [LARGE SCALE GENOMIC DNA]</scope>
    <source>
        <strain evidence="2">ATCC 17100 / ATH 3.1.1 / DSM 162 / LMG 4299</strain>
    </source>
</reference>
<dbReference type="STRING" id="648757.Rvan_1251"/>
<dbReference type="AlphaFoldDB" id="E3I565"/>
<accession>E3I565</accession>
<proteinExistence type="predicted"/>
<sequence length="153" mass="16669">MTFDPNNRPWRQFSRKINFLTEMALADLQAGELFVEPDEKLAFKITLLAAAASDGFFLPDTELLTEGSDLSVMVTPDEGQIVVKLQLLGVAALEDYAGREGRLKSGNGAINYRFCFSLSGGATCLLSDTPDIRHGLRDIAILVTSEAKSSPQE</sequence>
<organism evidence="1 2">
    <name type="scientific">Rhodomicrobium vannielii (strain ATCC 17100 / DSM 162 / LMG 4299 / NCIMB 10020 / ATH 3.1.1)</name>
    <dbReference type="NCBI Taxonomy" id="648757"/>
    <lineage>
        <taxon>Bacteria</taxon>
        <taxon>Pseudomonadati</taxon>
        <taxon>Pseudomonadota</taxon>
        <taxon>Alphaproteobacteria</taxon>
        <taxon>Hyphomicrobiales</taxon>
        <taxon>Hyphomicrobiaceae</taxon>
        <taxon>Rhodomicrobium</taxon>
    </lineage>
</organism>